<dbReference type="EMBL" id="LT607756">
    <property type="protein sequence ID" value="SCG86795.1"/>
    <property type="molecule type" value="Genomic_DNA"/>
</dbReference>
<dbReference type="AlphaFoldDB" id="A0A1D3L5I4"/>
<reference evidence="7 8" key="1">
    <citation type="submission" date="2016-08" db="EMBL/GenBank/DDBJ databases">
        <authorList>
            <person name="Seilhamer J.J."/>
        </authorList>
    </citation>
    <scope>NUCLEOTIDE SEQUENCE [LARGE SCALE GENOMIC DNA]</scope>
    <source>
        <strain evidence="7">Buetzberg</strain>
    </source>
</reference>
<dbReference type="PANTHER" id="PTHR43471:SF3">
    <property type="entry name" value="ABC TRANSPORTER PERMEASE PROTEIN NATB"/>
    <property type="match status" value="1"/>
</dbReference>
<keyword evidence="3 5" id="KW-1133">Transmembrane helix</keyword>
<accession>A0A1D3L5I4</accession>
<dbReference type="InterPro" id="IPR013525">
    <property type="entry name" value="ABC2_TM"/>
</dbReference>
<evidence type="ECO:0000313" key="8">
    <source>
        <dbReference type="Proteomes" id="UP000094707"/>
    </source>
</evidence>
<feature type="transmembrane region" description="Helical" evidence="5">
    <location>
        <begin position="242"/>
        <end position="260"/>
    </location>
</feature>
<keyword evidence="4 5" id="KW-0472">Membrane</keyword>
<dbReference type="GO" id="GO:0016020">
    <property type="term" value="C:membrane"/>
    <property type="evidence" value="ECO:0007669"/>
    <property type="project" value="UniProtKB-SubCell"/>
</dbReference>
<evidence type="ECO:0000256" key="2">
    <source>
        <dbReference type="ARBA" id="ARBA00022692"/>
    </source>
</evidence>
<dbReference type="GO" id="GO:0140359">
    <property type="term" value="F:ABC-type transporter activity"/>
    <property type="evidence" value="ECO:0007669"/>
    <property type="project" value="InterPro"/>
</dbReference>
<dbReference type="Pfam" id="PF12698">
    <property type="entry name" value="ABC2_membrane_3"/>
    <property type="match status" value="1"/>
</dbReference>
<dbReference type="RefSeq" id="WP_071907825.1">
    <property type="nucleotide sequence ID" value="NZ_LT607756.1"/>
</dbReference>
<evidence type="ECO:0000256" key="3">
    <source>
        <dbReference type="ARBA" id="ARBA00022989"/>
    </source>
</evidence>
<comment type="subcellular location">
    <subcellularLocation>
        <location evidence="1">Membrane</location>
        <topology evidence="1">Multi-pass membrane protein</topology>
    </subcellularLocation>
</comment>
<proteinExistence type="predicted"/>
<dbReference type="KEGG" id="mcub:MCBB_2256"/>
<feature type="domain" description="ABC-2 type transporter transmembrane" evidence="6">
    <location>
        <begin position="24"/>
        <end position="366"/>
    </location>
</feature>
<evidence type="ECO:0000256" key="4">
    <source>
        <dbReference type="ARBA" id="ARBA00023136"/>
    </source>
</evidence>
<dbReference type="GeneID" id="30413090"/>
<keyword evidence="8" id="KW-1185">Reference proteome</keyword>
<evidence type="ECO:0000259" key="6">
    <source>
        <dbReference type="Pfam" id="PF12698"/>
    </source>
</evidence>
<feature type="transmembrane region" description="Helical" evidence="5">
    <location>
        <begin position="20"/>
        <end position="40"/>
    </location>
</feature>
<dbReference type="STRING" id="118062.MCBB_2256"/>
<gene>
    <name evidence="7" type="ORF">MCBB_2256</name>
</gene>
<protein>
    <submittedName>
        <fullName evidence="7">ABC-2 type transporter</fullName>
    </submittedName>
</protein>
<feature type="transmembrane region" description="Helical" evidence="5">
    <location>
        <begin position="350"/>
        <end position="371"/>
    </location>
</feature>
<dbReference type="OrthoDB" id="37107at2157"/>
<dbReference type="Proteomes" id="UP000094707">
    <property type="component" value="Chromosome I"/>
</dbReference>
<evidence type="ECO:0000256" key="1">
    <source>
        <dbReference type="ARBA" id="ARBA00004141"/>
    </source>
</evidence>
<dbReference type="PANTHER" id="PTHR43471">
    <property type="entry name" value="ABC TRANSPORTER PERMEASE"/>
    <property type="match status" value="1"/>
</dbReference>
<evidence type="ECO:0000313" key="7">
    <source>
        <dbReference type="EMBL" id="SCG86795.1"/>
    </source>
</evidence>
<organism evidence="7 8">
    <name type="scientific">Methanobacterium congolense</name>
    <dbReference type="NCBI Taxonomy" id="118062"/>
    <lineage>
        <taxon>Archaea</taxon>
        <taxon>Methanobacteriati</taxon>
        <taxon>Methanobacteriota</taxon>
        <taxon>Methanomada group</taxon>
        <taxon>Methanobacteria</taxon>
        <taxon>Methanobacteriales</taxon>
        <taxon>Methanobacteriaceae</taxon>
        <taxon>Methanobacterium</taxon>
    </lineage>
</organism>
<feature type="transmembrane region" description="Helical" evidence="5">
    <location>
        <begin position="267"/>
        <end position="292"/>
    </location>
</feature>
<sequence length="379" mass="42307">MKVMALAKKESQDILKNRIYLMVLFVQVFIILGAFGLAFMSSVVTDPALLDHYGASRALTVGISENMSGSTLAEDLKSQNLNLYYYKDLDQAKKLLGTRLVAVVEVSPTPEQNVTVDFNTANVFYPVISTKISNAIVKFKTDKRLESAGLNSSQIQKVENMVNLNVVPVKKSESSRLALNSPYFVEIMYGFLVPFILLLPLFLASNIVTDSIVGERERKTFEVLLMAPISNSMVIFGKTLPILSFALIQSMAWILLLELLGVPIYNALTLFFILFFIGLGFISIGIIISMFVDSTKEANSAITIVLVFATFILFTPLFIKASYFEAILNFIPTVLMVKLASTPVLNFKTLLYIVPTALISMILFLITVRYFRHERAIRL</sequence>
<dbReference type="PATRIC" id="fig|129848.4.peg.2306"/>
<evidence type="ECO:0000256" key="5">
    <source>
        <dbReference type="SAM" id="Phobius"/>
    </source>
</evidence>
<keyword evidence="2 5" id="KW-0812">Transmembrane</keyword>
<name>A0A1D3L5I4_9EURY</name>
<feature type="transmembrane region" description="Helical" evidence="5">
    <location>
        <begin position="187"/>
        <end position="208"/>
    </location>
</feature>
<feature type="transmembrane region" description="Helical" evidence="5">
    <location>
        <begin position="298"/>
        <end position="319"/>
    </location>
</feature>